<evidence type="ECO:0000313" key="3">
    <source>
        <dbReference type="Proteomes" id="UP000298138"/>
    </source>
</evidence>
<keyword evidence="3" id="KW-1185">Reference proteome</keyword>
<proteinExistence type="predicted"/>
<name>A0A4S2MY10_9PEZI</name>
<evidence type="ECO:0000256" key="1">
    <source>
        <dbReference type="SAM" id="MobiDB-lite"/>
    </source>
</evidence>
<gene>
    <name evidence="2" type="ORF">EX30DRAFT_248681</name>
</gene>
<dbReference type="AlphaFoldDB" id="A0A4S2MY10"/>
<accession>A0A4S2MY10</accession>
<dbReference type="Proteomes" id="UP000298138">
    <property type="component" value="Unassembled WGS sequence"/>
</dbReference>
<feature type="compositionally biased region" description="Basic residues" evidence="1">
    <location>
        <begin position="25"/>
        <end position="35"/>
    </location>
</feature>
<dbReference type="InParanoid" id="A0A4S2MY10"/>
<dbReference type="EMBL" id="ML220118">
    <property type="protein sequence ID" value="TGZ81547.1"/>
    <property type="molecule type" value="Genomic_DNA"/>
</dbReference>
<sequence length="97" mass="10126">MCFGRRPPPSTTAGASTDSPGVRIVKPKPAKKKQRRGDYTGGGGGGDYGGEDERWIDGGDGSGDGLDVEFGDRGCSALHGLRISEMAEGMVFHLDGR</sequence>
<evidence type="ECO:0000313" key="2">
    <source>
        <dbReference type="EMBL" id="TGZ81547.1"/>
    </source>
</evidence>
<feature type="compositionally biased region" description="Gly residues" evidence="1">
    <location>
        <begin position="39"/>
        <end position="48"/>
    </location>
</feature>
<reference evidence="2 3" key="1">
    <citation type="submission" date="2019-04" db="EMBL/GenBank/DDBJ databases">
        <title>Comparative genomics and transcriptomics to analyze fruiting body development in filamentous ascomycetes.</title>
        <authorList>
            <consortium name="DOE Joint Genome Institute"/>
            <person name="Lutkenhaus R."/>
            <person name="Traeger S."/>
            <person name="Breuer J."/>
            <person name="Kuo A."/>
            <person name="Lipzen A."/>
            <person name="Pangilinan J."/>
            <person name="Dilworth D."/>
            <person name="Sandor L."/>
            <person name="Poggeler S."/>
            <person name="Barry K."/>
            <person name="Grigoriev I.V."/>
            <person name="Nowrousian M."/>
        </authorList>
    </citation>
    <scope>NUCLEOTIDE SEQUENCE [LARGE SCALE GENOMIC DNA]</scope>
    <source>
        <strain evidence="2 3">CBS 389.68</strain>
    </source>
</reference>
<organism evidence="2 3">
    <name type="scientific">Ascodesmis nigricans</name>
    <dbReference type="NCBI Taxonomy" id="341454"/>
    <lineage>
        <taxon>Eukaryota</taxon>
        <taxon>Fungi</taxon>
        <taxon>Dikarya</taxon>
        <taxon>Ascomycota</taxon>
        <taxon>Pezizomycotina</taxon>
        <taxon>Pezizomycetes</taxon>
        <taxon>Pezizales</taxon>
        <taxon>Ascodesmidaceae</taxon>
        <taxon>Ascodesmis</taxon>
    </lineage>
</organism>
<feature type="region of interest" description="Disordered" evidence="1">
    <location>
        <begin position="1"/>
        <end position="64"/>
    </location>
</feature>
<protein>
    <submittedName>
        <fullName evidence="2">Uncharacterized protein</fullName>
    </submittedName>
</protein>
<feature type="compositionally biased region" description="Pro residues" evidence="1">
    <location>
        <begin position="1"/>
        <end position="10"/>
    </location>
</feature>